<dbReference type="Proteomes" id="UP000001064">
    <property type="component" value="Unassembled WGS sequence"/>
</dbReference>
<feature type="region of interest" description="Disordered" evidence="1">
    <location>
        <begin position="85"/>
        <end position="129"/>
    </location>
</feature>
<gene>
    <name evidence="2" type="ORF">DICPUDRAFT_154911</name>
</gene>
<evidence type="ECO:0000313" key="3">
    <source>
        <dbReference type="Proteomes" id="UP000001064"/>
    </source>
</evidence>
<sequence length="333" mass="38211">MPFNTPTGSAVVDIMNERILINYIKIWSNNSNHEILLLYYNISKLISNTIIKSQSRRNSNSFKVFQSRVNQIKQNSNQLQVHVKIQKPSNSSDASEDSSKGSSDSRSSSASTSSAIGSSSANTQEDLQSKNHNIKSEIIILQDKFSKESFNIGHDTLVGISEVSPSSHTDRRDRSINIGFSKKLIKSMKSNVGSSNAGVNGSPIILLNTSEEINGDRIKEIEHESESYRIAKKNLAMEKDLETNLLPLKFSTLKESLLRDLKNRYNIATNERRKRKEKEKKKEKGGEKEREKHRDRDRDRDRNRDKDRERSRSKDRKKKEKDQFQKKKIKKDK</sequence>
<protein>
    <submittedName>
        <fullName evidence="2">Uncharacterized protein</fullName>
    </submittedName>
</protein>
<dbReference type="EMBL" id="GL871159">
    <property type="protein sequence ID" value="EGC33087.1"/>
    <property type="molecule type" value="Genomic_DNA"/>
</dbReference>
<keyword evidence="3" id="KW-1185">Reference proteome</keyword>
<organism evidence="2 3">
    <name type="scientific">Dictyostelium purpureum</name>
    <name type="common">Slime mold</name>
    <dbReference type="NCBI Taxonomy" id="5786"/>
    <lineage>
        <taxon>Eukaryota</taxon>
        <taxon>Amoebozoa</taxon>
        <taxon>Evosea</taxon>
        <taxon>Eumycetozoa</taxon>
        <taxon>Dictyostelia</taxon>
        <taxon>Dictyosteliales</taxon>
        <taxon>Dictyosteliaceae</taxon>
        <taxon>Dictyostelium</taxon>
    </lineage>
</organism>
<reference evidence="3" key="1">
    <citation type="journal article" date="2011" name="Genome Biol.">
        <title>Comparative genomics of the social amoebae Dictyostelium discoideum and Dictyostelium purpureum.</title>
        <authorList>
            <consortium name="US DOE Joint Genome Institute (JGI-PGF)"/>
            <person name="Sucgang R."/>
            <person name="Kuo A."/>
            <person name="Tian X."/>
            <person name="Salerno W."/>
            <person name="Parikh A."/>
            <person name="Feasley C.L."/>
            <person name="Dalin E."/>
            <person name="Tu H."/>
            <person name="Huang E."/>
            <person name="Barry K."/>
            <person name="Lindquist E."/>
            <person name="Shapiro H."/>
            <person name="Bruce D."/>
            <person name="Schmutz J."/>
            <person name="Salamov A."/>
            <person name="Fey P."/>
            <person name="Gaudet P."/>
            <person name="Anjard C."/>
            <person name="Babu M.M."/>
            <person name="Basu S."/>
            <person name="Bushmanova Y."/>
            <person name="van der Wel H."/>
            <person name="Katoh-Kurasawa M."/>
            <person name="Dinh C."/>
            <person name="Coutinho P.M."/>
            <person name="Saito T."/>
            <person name="Elias M."/>
            <person name="Schaap P."/>
            <person name="Kay R.R."/>
            <person name="Henrissat B."/>
            <person name="Eichinger L."/>
            <person name="Rivero F."/>
            <person name="Putnam N.H."/>
            <person name="West C.M."/>
            <person name="Loomis W.F."/>
            <person name="Chisholm R.L."/>
            <person name="Shaulsky G."/>
            <person name="Strassmann J.E."/>
            <person name="Queller D.C."/>
            <person name="Kuspa A."/>
            <person name="Grigoriev I.V."/>
        </authorList>
    </citation>
    <scope>NUCLEOTIDE SEQUENCE [LARGE SCALE GENOMIC DNA]</scope>
    <source>
        <strain evidence="3">QSDP1</strain>
    </source>
</reference>
<feature type="region of interest" description="Disordered" evidence="1">
    <location>
        <begin position="269"/>
        <end position="333"/>
    </location>
</feature>
<evidence type="ECO:0000256" key="1">
    <source>
        <dbReference type="SAM" id="MobiDB-lite"/>
    </source>
</evidence>
<dbReference type="KEGG" id="dpp:DICPUDRAFT_154911"/>
<proteinExistence type="predicted"/>
<feature type="compositionally biased region" description="Low complexity" evidence="1">
    <location>
        <begin position="100"/>
        <end position="121"/>
    </location>
</feature>
<name>F0ZSK6_DICPU</name>
<dbReference type="eggNOG" id="ENOG502RP18">
    <property type="taxonomic scope" value="Eukaryota"/>
</dbReference>
<dbReference type="InParanoid" id="F0ZSK6"/>
<feature type="compositionally biased region" description="Basic and acidic residues" evidence="1">
    <location>
        <begin position="280"/>
        <end position="312"/>
    </location>
</feature>
<dbReference type="AlphaFoldDB" id="F0ZSK6"/>
<dbReference type="RefSeq" id="XP_003290400.1">
    <property type="nucleotide sequence ID" value="XM_003290352.1"/>
</dbReference>
<dbReference type="VEuPathDB" id="AmoebaDB:DICPUDRAFT_154911"/>
<dbReference type="GeneID" id="10504753"/>
<evidence type="ECO:0000313" key="2">
    <source>
        <dbReference type="EMBL" id="EGC33087.1"/>
    </source>
</evidence>
<accession>F0ZSK6</accession>